<accession>A0A1J4KA10</accession>
<dbReference type="InterPro" id="IPR002110">
    <property type="entry name" value="Ankyrin_rpt"/>
</dbReference>
<dbReference type="RefSeq" id="XP_068359622.1">
    <property type="nucleotide sequence ID" value="XM_068504411.1"/>
</dbReference>
<gene>
    <name evidence="4" type="ORF">TRFO_25517</name>
</gene>
<name>A0A1J4KA10_9EUKA</name>
<dbReference type="Gene3D" id="1.25.40.20">
    <property type="entry name" value="Ankyrin repeat-containing domain"/>
    <property type="match status" value="1"/>
</dbReference>
<evidence type="ECO:0000313" key="4">
    <source>
        <dbReference type="EMBL" id="OHT06486.1"/>
    </source>
</evidence>
<dbReference type="PANTHER" id="PTHR24161">
    <property type="entry name" value="ANK_REP_REGION DOMAIN-CONTAINING PROTEIN-RELATED"/>
    <property type="match status" value="1"/>
</dbReference>
<keyword evidence="1" id="KW-0677">Repeat</keyword>
<reference evidence="4" key="1">
    <citation type="submission" date="2016-10" db="EMBL/GenBank/DDBJ databases">
        <authorList>
            <person name="Benchimol M."/>
            <person name="Almeida L.G."/>
            <person name="Vasconcelos A.T."/>
            <person name="Perreira-Neves A."/>
            <person name="Rosa I.A."/>
            <person name="Tasca T."/>
            <person name="Bogo M.R."/>
            <person name="de Souza W."/>
        </authorList>
    </citation>
    <scope>NUCLEOTIDE SEQUENCE [LARGE SCALE GENOMIC DNA]</scope>
    <source>
        <strain evidence="4">K</strain>
    </source>
</reference>
<keyword evidence="5" id="KW-1185">Reference proteome</keyword>
<dbReference type="VEuPathDB" id="TrichDB:TRFO_25517"/>
<dbReference type="Proteomes" id="UP000179807">
    <property type="component" value="Unassembled WGS sequence"/>
</dbReference>
<dbReference type="AlphaFoldDB" id="A0A1J4KA10"/>
<evidence type="ECO:0000256" key="3">
    <source>
        <dbReference type="PROSITE-ProRule" id="PRU00023"/>
    </source>
</evidence>
<dbReference type="PANTHER" id="PTHR24161:SF121">
    <property type="entry name" value="M-PHASE PHOSPHOPROTEIN 8"/>
    <property type="match status" value="1"/>
</dbReference>
<dbReference type="PROSITE" id="PS50297">
    <property type="entry name" value="ANK_REP_REGION"/>
    <property type="match status" value="1"/>
</dbReference>
<dbReference type="InterPro" id="IPR036770">
    <property type="entry name" value="Ankyrin_rpt-contain_sf"/>
</dbReference>
<proteinExistence type="predicted"/>
<dbReference type="SUPFAM" id="SSF48403">
    <property type="entry name" value="Ankyrin repeat"/>
    <property type="match status" value="1"/>
</dbReference>
<comment type="caution">
    <text evidence="4">The sequence shown here is derived from an EMBL/GenBank/DDBJ whole genome shotgun (WGS) entry which is preliminary data.</text>
</comment>
<dbReference type="GeneID" id="94839115"/>
<evidence type="ECO:0000313" key="5">
    <source>
        <dbReference type="Proteomes" id="UP000179807"/>
    </source>
</evidence>
<dbReference type="PROSITE" id="PS50088">
    <property type="entry name" value="ANK_REPEAT"/>
    <property type="match status" value="1"/>
</dbReference>
<evidence type="ECO:0000256" key="2">
    <source>
        <dbReference type="ARBA" id="ARBA00023043"/>
    </source>
</evidence>
<evidence type="ECO:0000256" key="1">
    <source>
        <dbReference type="ARBA" id="ARBA00022737"/>
    </source>
</evidence>
<dbReference type="EMBL" id="MLAK01000725">
    <property type="protein sequence ID" value="OHT06486.1"/>
    <property type="molecule type" value="Genomic_DNA"/>
</dbReference>
<dbReference type="SMART" id="SM00248">
    <property type="entry name" value="ANK"/>
    <property type="match status" value="6"/>
</dbReference>
<keyword evidence="2 3" id="KW-0040">ANK repeat</keyword>
<sequence length="651" mass="74936">MDKEVEFINELYSITDDSTEKVIHLVINSGFLENEFSAGCFFSNIFAFLSFRPQKAKMVAKLLNSLKLWIQVQQQSPSKENLNSHLNSIFSFVFRTYQHDIDIIQKIHYIGFLYDLLQEGFTDFPTLFEHFKTFEIENEVFINFQLLFFIWFMPEIEQFNNFYYQEKESVLFNFSKSPDCSPLIQVIQGFNLEKMKANNWKKLKKLRNSNHFLNFLNNSENNNENNKESNNDDDDINYNERLDPSLFCRCPFLQYSPTIAMVDSFLGSNRFFIKNDEFNFDFMDDNDQPISYFIAASGSIENILYLKEKNVDLKGILQILSLFHHNEVFSKILNENLMITQSSQTNLINYSINTTPSDTLFINNHAIFDNRDEFSIDNDFNLKENHVLNSQVLDNQCLENQSVNTHNFSDQSVNHNFSEILNDSVWRVGTVLHQASVSNNISIFDFCLSKGADFTLSDDEGKLPIHVAAIYNSSLIISRILKINPSLINSQDSNGLTPLMHAALNNSIESAYVLIHFYDDTNDDQINIHDFTGKTALHYAAKVGASRIVEMLISSRNINKNPLDNAKRLPSHFASHFGHSKALEILAKDGSNIIAKSKNGWTPFKFAIGCGHKLCVTILLNYAQIDDADRQELFSFAEDRGRSEIAKMIMK</sequence>
<feature type="repeat" description="ANK" evidence="3">
    <location>
        <begin position="532"/>
        <end position="554"/>
    </location>
</feature>
<dbReference type="OrthoDB" id="539213at2759"/>
<dbReference type="Pfam" id="PF12796">
    <property type="entry name" value="Ank_2"/>
    <property type="match status" value="2"/>
</dbReference>
<organism evidence="4 5">
    <name type="scientific">Tritrichomonas foetus</name>
    <dbReference type="NCBI Taxonomy" id="1144522"/>
    <lineage>
        <taxon>Eukaryota</taxon>
        <taxon>Metamonada</taxon>
        <taxon>Parabasalia</taxon>
        <taxon>Tritrichomonadida</taxon>
        <taxon>Tritrichomonadidae</taxon>
        <taxon>Tritrichomonas</taxon>
    </lineage>
</organism>
<protein>
    <submittedName>
        <fullName evidence="4">Uncharacterized protein</fullName>
    </submittedName>
</protein>